<evidence type="ECO:0000313" key="1">
    <source>
        <dbReference type="EMBL" id="JAD95020.1"/>
    </source>
</evidence>
<dbReference type="EMBL" id="GBRH01202875">
    <property type="protein sequence ID" value="JAD95020.1"/>
    <property type="molecule type" value="Transcribed_RNA"/>
</dbReference>
<accession>A0A0A9EAR5</accession>
<reference evidence="1" key="1">
    <citation type="submission" date="2014-09" db="EMBL/GenBank/DDBJ databases">
        <authorList>
            <person name="Magalhaes I.L.F."/>
            <person name="Oliveira U."/>
            <person name="Santos F.R."/>
            <person name="Vidigal T.H.D.A."/>
            <person name="Brescovit A.D."/>
            <person name="Santos A.J."/>
        </authorList>
    </citation>
    <scope>NUCLEOTIDE SEQUENCE</scope>
    <source>
        <tissue evidence="1">Shoot tissue taken approximately 20 cm above the soil surface</tissue>
    </source>
</reference>
<protein>
    <submittedName>
        <fullName evidence="1">Pco142704</fullName>
    </submittedName>
</protein>
<organism evidence="1">
    <name type="scientific">Arundo donax</name>
    <name type="common">Giant reed</name>
    <name type="synonym">Donax arundinaceus</name>
    <dbReference type="NCBI Taxonomy" id="35708"/>
    <lineage>
        <taxon>Eukaryota</taxon>
        <taxon>Viridiplantae</taxon>
        <taxon>Streptophyta</taxon>
        <taxon>Embryophyta</taxon>
        <taxon>Tracheophyta</taxon>
        <taxon>Spermatophyta</taxon>
        <taxon>Magnoliopsida</taxon>
        <taxon>Liliopsida</taxon>
        <taxon>Poales</taxon>
        <taxon>Poaceae</taxon>
        <taxon>PACMAD clade</taxon>
        <taxon>Arundinoideae</taxon>
        <taxon>Arundineae</taxon>
        <taxon>Arundo</taxon>
    </lineage>
</organism>
<proteinExistence type="predicted"/>
<sequence>MNGSQLERGFGIGEFFQEMKHCGGSQYRQHKGLLRWLK</sequence>
<reference evidence="1" key="2">
    <citation type="journal article" date="2015" name="Data Brief">
        <title>Shoot transcriptome of the giant reed, Arundo donax.</title>
        <authorList>
            <person name="Barrero R.A."/>
            <person name="Guerrero F.D."/>
            <person name="Moolhuijzen P."/>
            <person name="Goolsby J.A."/>
            <person name="Tidwell J."/>
            <person name="Bellgard S.E."/>
            <person name="Bellgard M.I."/>
        </authorList>
    </citation>
    <scope>NUCLEOTIDE SEQUENCE</scope>
    <source>
        <tissue evidence="1">Shoot tissue taken approximately 20 cm above the soil surface</tissue>
    </source>
</reference>
<dbReference type="AlphaFoldDB" id="A0A0A9EAR5"/>
<name>A0A0A9EAR5_ARUDO</name>